<feature type="binding site" evidence="11">
    <location>
        <position position="320"/>
    </location>
    <ligand>
        <name>S-adenosyl-L-methionine</name>
        <dbReference type="ChEBI" id="CHEBI:59789"/>
    </ligand>
</feature>
<evidence type="ECO:0000256" key="10">
    <source>
        <dbReference type="ARBA" id="ARBA00049302"/>
    </source>
</evidence>
<feature type="non-terminal residue" evidence="13">
    <location>
        <position position="501"/>
    </location>
</feature>
<evidence type="ECO:0000256" key="2">
    <source>
        <dbReference type="ARBA" id="ARBA00022552"/>
    </source>
</evidence>
<proteinExistence type="inferred from homology"/>
<sequence length="501" mass="57587">MLRQVHLSYSQYSRISINFMQKRFKTKKKKKVLEETNTERALQYFDTAYPPVYGSRWPSIRLALLSKHKYIALINNFGNYEDTIKRFENLGAFNVGKRFLDNIEFENYLKEKNKQIPQKEDLSEVEDLSAQKIRPSLIELDDEEKAALAWAEPEGHYLEMYRQRALAKDPSREETSMDLTNRVIVPTQFGTEASVMHDYIPSSKLKGLEDWIEETDVFTEVYQGDDEIGLKVERQKDLLTFPEMLKVYVFPKGNITRFPQPRRHELNVFDYYAFDGASLLPVLCLDVQLGERVLDLCAAPGGKSLLMLQSMLPGLLVSNDKTEGRTNRIHSVLNQYIPKDLDSIRRISSVTMRDGCGIHERDAYDKVLVDAPCLTDRHSLSEDDNSIFKTTRVKERLRMPELQSELLFAAIQAVRPGGSVVYSTCTLSPLQNDGVVHMALTQIWQETTIECSVVDLSYAIRPIRFLYRLGSNLGLRYGQVVLPSLLSNFGPMYVAKIKRIR</sequence>
<dbReference type="AlphaFoldDB" id="A0AAV2Q6G3"/>
<comment type="similarity">
    <text evidence="11">Belongs to the class I-like SAM-binding methyltransferase superfamily. RsmB/NOP family.</text>
</comment>
<name>A0AAV2Q6G3_MEGNR</name>
<dbReference type="GO" id="GO:0008173">
    <property type="term" value="F:RNA methyltransferase activity"/>
    <property type="evidence" value="ECO:0007669"/>
    <property type="project" value="InterPro"/>
</dbReference>
<comment type="subcellular location">
    <subcellularLocation>
        <location evidence="1">Mitochondrion</location>
    </subcellularLocation>
</comment>
<evidence type="ECO:0000256" key="7">
    <source>
        <dbReference type="ARBA" id="ARBA00022946"/>
    </source>
</evidence>
<dbReference type="GO" id="GO:0031167">
    <property type="term" value="P:rRNA methylation"/>
    <property type="evidence" value="ECO:0007669"/>
    <property type="project" value="TreeGrafter"/>
</dbReference>
<dbReference type="Gene3D" id="6.20.240.40">
    <property type="match status" value="2"/>
</dbReference>
<dbReference type="PRINTS" id="PR02008">
    <property type="entry name" value="RCMTFAMILY"/>
</dbReference>
<keyword evidence="14" id="KW-1185">Reference proteome</keyword>
<feature type="binding site" evidence="11">
    <location>
        <position position="370"/>
    </location>
    <ligand>
        <name>S-adenosyl-L-methionine</name>
        <dbReference type="ChEBI" id="CHEBI:59789"/>
    </ligand>
</feature>
<keyword evidence="2" id="KW-0698">rRNA processing</keyword>
<organism evidence="13 14">
    <name type="scientific">Meganyctiphanes norvegica</name>
    <name type="common">Northern krill</name>
    <name type="synonym">Thysanopoda norvegica</name>
    <dbReference type="NCBI Taxonomy" id="48144"/>
    <lineage>
        <taxon>Eukaryota</taxon>
        <taxon>Metazoa</taxon>
        <taxon>Ecdysozoa</taxon>
        <taxon>Arthropoda</taxon>
        <taxon>Crustacea</taxon>
        <taxon>Multicrustacea</taxon>
        <taxon>Malacostraca</taxon>
        <taxon>Eumalacostraca</taxon>
        <taxon>Eucarida</taxon>
        <taxon>Euphausiacea</taxon>
        <taxon>Euphausiidae</taxon>
        <taxon>Meganyctiphanes</taxon>
    </lineage>
</organism>
<dbReference type="Pfam" id="PF01189">
    <property type="entry name" value="Methyltr_RsmB-F"/>
    <property type="match status" value="1"/>
</dbReference>
<reference evidence="13 14" key="1">
    <citation type="submission" date="2024-05" db="EMBL/GenBank/DDBJ databases">
        <authorList>
            <person name="Wallberg A."/>
        </authorList>
    </citation>
    <scope>NUCLEOTIDE SEQUENCE [LARGE SCALE GENOMIC DNA]</scope>
</reference>
<dbReference type="SUPFAM" id="SSF53335">
    <property type="entry name" value="S-adenosyl-L-methionine-dependent methyltransferases"/>
    <property type="match status" value="1"/>
</dbReference>
<dbReference type="FunFam" id="3.40.50.150:FF:000055">
    <property type="entry name" value="5-methylcytosine rRNA methyltransferase NSUN4"/>
    <property type="match status" value="1"/>
</dbReference>
<dbReference type="PANTHER" id="PTHR22808:SF3">
    <property type="entry name" value="5-METHYLCYTOSINE RRNA METHYLTRANSFERASE NSUN4"/>
    <property type="match status" value="1"/>
</dbReference>
<feature type="binding site" evidence="11">
    <location>
        <begin position="297"/>
        <end position="303"/>
    </location>
    <ligand>
        <name>S-adenosyl-L-methionine</name>
        <dbReference type="ChEBI" id="CHEBI:59789"/>
    </ligand>
</feature>
<keyword evidence="5 11" id="KW-0949">S-adenosyl-L-methionine</keyword>
<keyword evidence="7" id="KW-0809">Transit peptide</keyword>
<evidence type="ECO:0000256" key="3">
    <source>
        <dbReference type="ARBA" id="ARBA00022603"/>
    </source>
</evidence>
<dbReference type="Proteomes" id="UP001497623">
    <property type="component" value="Unassembled WGS sequence"/>
</dbReference>
<dbReference type="PROSITE" id="PS51686">
    <property type="entry name" value="SAM_MT_RSMB_NOP"/>
    <property type="match status" value="1"/>
</dbReference>
<evidence type="ECO:0000256" key="11">
    <source>
        <dbReference type="PROSITE-ProRule" id="PRU01023"/>
    </source>
</evidence>
<dbReference type="GO" id="GO:0003723">
    <property type="term" value="F:RNA binding"/>
    <property type="evidence" value="ECO:0007669"/>
    <property type="project" value="UniProtKB-UniRule"/>
</dbReference>
<dbReference type="InterPro" id="IPR029063">
    <property type="entry name" value="SAM-dependent_MTases_sf"/>
</dbReference>
<comment type="caution">
    <text evidence="11">Lacks conserved residue(s) required for the propagation of feature annotation.</text>
</comment>
<dbReference type="GO" id="GO:0005762">
    <property type="term" value="C:mitochondrial large ribosomal subunit"/>
    <property type="evidence" value="ECO:0007669"/>
    <property type="project" value="TreeGrafter"/>
</dbReference>
<feature type="active site" description="Nucleophile" evidence="11">
    <location>
        <position position="425"/>
    </location>
</feature>
<evidence type="ECO:0000256" key="8">
    <source>
        <dbReference type="ARBA" id="ARBA00023128"/>
    </source>
</evidence>
<keyword evidence="8" id="KW-0496">Mitochondrion</keyword>
<evidence type="ECO:0000256" key="6">
    <source>
        <dbReference type="ARBA" id="ARBA00022884"/>
    </source>
</evidence>
<dbReference type="Gene3D" id="3.40.50.150">
    <property type="entry name" value="Vaccinia Virus protein VP39"/>
    <property type="match status" value="1"/>
</dbReference>
<keyword evidence="4 11" id="KW-0808">Transferase</keyword>
<comment type="catalytic activity">
    <reaction evidence="10">
        <text>a cytidine in rRNA + S-adenosyl-L-methionine = a 5-methylcytidine in rRNA + S-adenosyl-L-homocysteine + H(+)</text>
        <dbReference type="Rhea" id="RHEA:61484"/>
        <dbReference type="Rhea" id="RHEA-COMP:15836"/>
        <dbReference type="Rhea" id="RHEA-COMP:15837"/>
        <dbReference type="ChEBI" id="CHEBI:15378"/>
        <dbReference type="ChEBI" id="CHEBI:57856"/>
        <dbReference type="ChEBI" id="CHEBI:59789"/>
        <dbReference type="ChEBI" id="CHEBI:74483"/>
        <dbReference type="ChEBI" id="CHEBI:82748"/>
    </reaction>
</comment>
<dbReference type="EMBL" id="CAXKWB010003845">
    <property type="protein sequence ID" value="CAL4070673.1"/>
    <property type="molecule type" value="Genomic_DNA"/>
</dbReference>
<evidence type="ECO:0000313" key="13">
    <source>
        <dbReference type="EMBL" id="CAL4070673.1"/>
    </source>
</evidence>
<accession>A0AAV2Q6G3</accession>
<evidence type="ECO:0000256" key="4">
    <source>
        <dbReference type="ARBA" id="ARBA00022679"/>
    </source>
</evidence>
<dbReference type="InterPro" id="IPR001678">
    <property type="entry name" value="MeTrfase_RsmB-F_NOP2_dom"/>
</dbReference>
<dbReference type="InterPro" id="IPR023267">
    <property type="entry name" value="RCMT"/>
</dbReference>
<dbReference type="InterPro" id="IPR049560">
    <property type="entry name" value="MeTrfase_RsmB-F_NOP2_cat"/>
</dbReference>
<evidence type="ECO:0000259" key="12">
    <source>
        <dbReference type="PROSITE" id="PS51686"/>
    </source>
</evidence>
<feature type="domain" description="SAM-dependent MTase RsmB/NOP-type" evidence="12">
    <location>
        <begin position="204"/>
        <end position="500"/>
    </location>
</feature>
<keyword evidence="3 11" id="KW-0489">Methyltransferase</keyword>
<evidence type="ECO:0000313" key="14">
    <source>
        <dbReference type="Proteomes" id="UP001497623"/>
    </source>
</evidence>
<protein>
    <recommendedName>
        <fullName evidence="9">NOL1/NOP2/Sun domain family member 4</fullName>
    </recommendedName>
</protein>
<gene>
    <name evidence="13" type="ORF">MNOR_LOCUS8326</name>
</gene>
<evidence type="ECO:0000256" key="5">
    <source>
        <dbReference type="ARBA" id="ARBA00022691"/>
    </source>
</evidence>
<evidence type="ECO:0000256" key="1">
    <source>
        <dbReference type="ARBA" id="ARBA00004173"/>
    </source>
</evidence>
<dbReference type="PANTHER" id="PTHR22808">
    <property type="entry name" value="NCL1 YEAST -RELATED NOL1/NOP2/FMU SUN DOMAIN-CONTAINING"/>
    <property type="match status" value="1"/>
</dbReference>
<keyword evidence="6 11" id="KW-0694">RNA-binding</keyword>
<comment type="caution">
    <text evidence="13">The sequence shown here is derived from an EMBL/GenBank/DDBJ whole genome shotgun (WGS) entry which is preliminary data.</text>
</comment>
<evidence type="ECO:0000256" key="9">
    <source>
        <dbReference type="ARBA" id="ARBA00042050"/>
    </source>
</evidence>